<dbReference type="GO" id="GO:0016020">
    <property type="term" value="C:membrane"/>
    <property type="evidence" value="ECO:0007669"/>
    <property type="project" value="UniProtKB-SubCell"/>
</dbReference>
<dbReference type="GO" id="GO:0006082">
    <property type="term" value="P:organic acid metabolic process"/>
    <property type="evidence" value="ECO:0007669"/>
    <property type="project" value="TreeGrafter"/>
</dbReference>
<dbReference type="SUPFAM" id="SSF48264">
    <property type="entry name" value="Cytochrome P450"/>
    <property type="match status" value="1"/>
</dbReference>
<comment type="cofactor">
    <cofactor evidence="7">
        <name>heme</name>
        <dbReference type="ChEBI" id="CHEBI:30413"/>
    </cofactor>
</comment>
<keyword evidence="3 7" id="KW-0479">Metal-binding</keyword>
<evidence type="ECO:0000256" key="7">
    <source>
        <dbReference type="PIRSR" id="PIRSR602401-1"/>
    </source>
</evidence>
<protein>
    <recommendedName>
        <fullName evidence="10">Cytochrome P450</fullName>
    </recommendedName>
</protein>
<evidence type="ECO:0000256" key="5">
    <source>
        <dbReference type="ARBA" id="ARBA00023004"/>
    </source>
</evidence>
<dbReference type="GO" id="GO:0008395">
    <property type="term" value="F:steroid hydroxylase activity"/>
    <property type="evidence" value="ECO:0007669"/>
    <property type="project" value="TreeGrafter"/>
</dbReference>
<dbReference type="GO" id="GO:0006805">
    <property type="term" value="P:xenobiotic metabolic process"/>
    <property type="evidence" value="ECO:0007669"/>
    <property type="project" value="TreeGrafter"/>
</dbReference>
<evidence type="ECO:0000313" key="9">
    <source>
        <dbReference type="Proteomes" id="UP001347796"/>
    </source>
</evidence>
<comment type="similarity">
    <text evidence="2">Belongs to the cytochrome P450 family.</text>
</comment>
<dbReference type="InterPro" id="IPR001128">
    <property type="entry name" value="Cyt_P450"/>
</dbReference>
<keyword evidence="4" id="KW-0560">Oxidoreductase</keyword>
<proteinExistence type="inferred from homology"/>
<evidence type="ECO:0000256" key="3">
    <source>
        <dbReference type="ARBA" id="ARBA00022723"/>
    </source>
</evidence>
<dbReference type="GO" id="GO:0016712">
    <property type="term" value="F:oxidoreductase activity, acting on paired donors, with incorporation or reduction of molecular oxygen, reduced flavin or flavoprotein as one donor, and incorporation of one atom of oxygen"/>
    <property type="evidence" value="ECO:0007669"/>
    <property type="project" value="InterPro"/>
</dbReference>
<gene>
    <name evidence="8" type="ORF">SNE40_020461</name>
</gene>
<name>A0AAN8G7K1_PATCE</name>
<feature type="binding site" description="axial binding residue" evidence="7">
    <location>
        <position position="447"/>
    </location>
    <ligand>
        <name>heme</name>
        <dbReference type="ChEBI" id="CHEBI:30413"/>
    </ligand>
    <ligandPart>
        <name>Fe</name>
        <dbReference type="ChEBI" id="CHEBI:18248"/>
    </ligandPart>
</feature>
<sequence length="502" mass="57617">MLEIILSFVNPQTTTVLIFVCVLLLVRYASKKPANIPPGPPLIPFIGCPQIFISSMKKADTRKVYKGFREKYGDVFSFYLGSRLIVVINGFNCLKEAFVKKGDVFSDRPHMFTTDKVGQGRGIVNTSGDVWWEQRKFAVSSLRQLGFGKTSFEAKIQEEVFCLLKILDEKNGEDVNPQKIIQTAVSNIICSIVFGDRFEYNDPLFTKFLDIFDENLKMVGGTSLLNFFPILQYLPGDLFKFDRILENVEFVQGFIRDTVELHRQSFNPNKVRDFIDAYLLELDHRRRSDTQTTFNYDQLVKVIGDLFVGGTETTATTLRWALIFLVRNPHVQELMYKEITNHLGHDRYPDMAVKPKLIYTRCAILEIQRMADIAPFSVPHATSESTGFKDYFIPKGTIVIPNLHSVLKDPEIWKDPEEFRPERFLDSDGKVNKPDEFIPFFIGRRACLGKNLAKMELYLFITTLVQNFKICPPTSGELPPLKGNPGLTYTPQSYKIRFVPRY</sequence>
<keyword evidence="9" id="KW-1185">Reference proteome</keyword>
<evidence type="ECO:0000256" key="4">
    <source>
        <dbReference type="ARBA" id="ARBA00023002"/>
    </source>
</evidence>
<dbReference type="AlphaFoldDB" id="A0AAN8G7K1"/>
<dbReference type="PRINTS" id="PR00463">
    <property type="entry name" value="EP450I"/>
</dbReference>
<dbReference type="EMBL" id="JAZGQO010000015">
    <property type="protein sequence ID" value="KAK6169396.1"/>
    <property type="molecule type" value="Genomic_DNA"/>
</dbReference>
<evidence type="ECO:0000256" key="6">
    <source>
        <dbReference type="ARBA" id="ARBA00023136"/>
    </source>
</evidence>
<dbReference type="PANTHER" id="PTHR24300:SF403">
    <property type="entry name" value="CYTOCHROME P450 306A1"/>
    <property type="match status" value="1"/>
</dbReference>
<accession>A0AAN8G7K1</accession>
<keyword evidence="5 7" id="KW-0408">Iron</keyword>
<comment type="subcellular location">
    <subcellularLocation>
        <location evidence="1">Membrane</location>
    </subcellularLocation>
</comment>
<dbReference type="InterPro" id="IPR008069">
    <property type="entry name" value="Cyt_P450_E_grp-I_CYP2D-like"/>
</dbReference>
<evidence type="ECO:0008006" key="10">
    <source>
        <dbReference type="Google" id="ProtNLM"/>
    </source>
</evidence>
<dbReference type="GO" id="GO:0005737">
    <property type="term" value="C:cytoplasm"/>
    <property type="evidence" value="ECO:0007669"/>
    <property type="project" value="TreeGrafter"/>
</dbReference>
<dbReference type="GO" id="GO:0020037">
    <property type="term" value="F:heme binding"/>
    <property type="evidence" value="ECO:0007669"/>
    <property type="project" value="InterPro"/>
</dbReference>
<dbReference type="FunFam" id="1.10.630.10:FF:000004">
    <property type="entry name" value="cytochrome P450 2D15 isoform X1"/>
    <property type="match status" value="1"/>
</dbReference>
<dbReference type="PANTHER" id="PTHR24300">
    <property type="entry name" value="CYTOCHROME P450 508A4-RELATED"/>
    <property type="match status" value="1"/>
</dbReference>
<keyword evidence="6" id="KW-0472">Membrane</keyword>
<dbReference type="PRINTS" id="PR01686">
    <property type="entry name" value="EP450ICYP2D"/>
</dbReference>
<dbReference type="Proteomes" id="UP001347796">
    <property type="component" value="Unassembled WGS sequence"/>
</dbReference>
<dbReference type="InterPro" id="IPR036396">
    <property type="entry name" value="Cyt_P450_sf"/>
</dbReference>
<dbReference type="Gene3D" id="1.10.630.10">
    <property type="entry name" value="Cytochrome P450"/>
    <property type="match status" value="1"/>
</dbReference>
<dbReference type="InterPro" id="IPR050182">
    <property type="entry name" value="Cytochrome_P450_fam2"/>
</dbReference>
<organism evidence="8 9">
    <name type="scientific">Patella caerulea</name>
    <name type="common">Rayed Mediterranean limpet</name>
    <dbReference type="NCBI Taxonomy" id="87958"/>
    <lineage>
        <taxon>Eukaryota</taxon>
        <taxon>Metazoa</taxon>
        <taxon>Spiralia</taxon>
        <taxon>Lophotrochozoa</taxon>
        <taxon>Mollusca</taxon>
        <taxon>Gastropoda</taxon>
        <taxon>Patellogastropoda</taxon>
        <taxon>Patelloidea</taxon>
        <taxon>Patellidae</taxon>
        <taxon>Patella</taxon>
    </lineage>
</organism>
<evidence type="ECO:0000313" key="8">
    <source>
        <dbReference type="EMBL" id="KAK6169396.1"/>
    </source>
</evidence>
<keyword evidence="7" id="KW-0349">Heme</keyword>
<dbReference type="PRINTS" id="PR00385">
    <property type="entry name" value="P450"/>
</dbReference>
<dbReference type="InterPro" id="IPR002401">
    <property type="entry name" value="Cyt_P450_E_grp-I"/>
</dbReference>
<comment type="caution">
    <text evidence="8">The sequence shown here is derived from an EMBL/GenBank/DDBJ whole genome shotgun (WGS) entry which is preliminary data.</text>
</comment>
<evidence type="ECO:0000256" key="1">
    <source>
        <dbReference type="ARBA" id="ARBA00004370"/>
    </source>
</evidence>
<evidence type="ECO:0000256" key="2">
    <source>
        <dbReference type="ARBA" id="ARBA00010617"/>
    </source>
</evidence>
<reference evidence="8 9" key="1">
    <citation type="submission" date="2024-01" db="EMBL/GenBank/DDBJ databases">
        <title>The genome of the rayed Mediterranean limpet Patella caerulea (Linnaeus, 1758).</title>
        <authorList>
            <person name="Anh-Thu Weber A."/>
            <person name="Halstead-Nussloch G."/>
        </authorList>
    </citation>
    <scope>NUCLEOTIDE SEQUENCE [LARGE SCALE GENOMIC DNA]</scope>
    <source>
        <strain evidence="8">AATW-2023a</strain>
        <tissue evidence="8">Whole specimen</tissue>
    </source>
</reference>
<dbReference type="Pfam" id="PF00067">
    <property type="entry name" value="p450"/>
    <property type="match status" value="1"/>
</dbReference>
<dbReference type="GO" id="GO:0005506">
    <property type="term" value="F:iron ion binding"/>
    <property type="evidence" value="ECO:0007669"/>
    <property type="project" value="InterPro"/>
</dbReference>